<organism evidence="1 2">
    <name type="scientific">Aromia moschata</name>
    <dbReference type="NCBI Taxonomy" id="1265417"/>
    <lineage>
        <taxon>Eukaryota</taxon>
        <taxon>Metazoa</taxon>
        <taxon>Ecdysozoa</taxon>
        <taxon>Arthropoda</taxon>
        <taxon>Hexapoda</taxon>
        <taxon>Insecta</taxon>
        <taxon>Pterygota</taxon>
        <taxon>Neoptera</taxon>
        <taxon>Endopterygota</taxon>
        <taxon>Coleoptera</taxon>
        <taxon>Polyphaga</taxon>
        <taxon>Cucujiformia</taxon>
        <taxon>Chrysomeloidea</taxon>
        <taxon>Cerambycidae</taxon>
        <taxon>Cerambycinae</taxon>
        <taxon>Callichromatini</taxon>
        <taxon>Aromia</taxon>
    </lineage>
</organism>
<proteinExistence type="predicted"/>
<name>A0AAV8ZBQ9_9CUCU</name>
<accession>A0AAV8ZBQ9</accession>
<comment type="caution">
    <text evidence="1">The sequence shown here is derived from an EMBL/GenBank/DDBJ whole genome shotgun (WGS) entry which is preliminary data.</text>
</comment>
<evidence type="ECO:0000313" key="1">
    <source>
        <dbReference type="EMBL" id="KAJ8961802.1"/>
    </source>
</evidence>
<keyword evidence="2" id="KW-1185">Reference proteome</keyword>
<dbReference type="AlphaFoldDB" id="A0AAV8ZBQ9"/>
<protein>
    <submittedName>
        <fullName evidence="1">Uncharacterized protein</fullName>
    </submittedName>
</protein>
<gene>
    <name evidence="1" type="ORF">NQ318_021405</name>
</gene>
<evidence type="ECO:0000313" key="2">
    <source>
        <dbReference type="Proteomes" id="UP001162162"/>
    </source>
</evidence>
<reference evidence="1" key="1">
    <citation type="journal article" date="2023" name="Insect Mol. Biol.">
        <title>Genome sequencing provides insights into the evolution of gene families encoding plant cell wall-degrading enzymes in longhorned beetles.</title>
        <authorList>
            <person name="Shin N.R."/>
            <person name="Okamura Y."/>
            <person name="Kirsch R."/>
            <person name="Pauchet Y."/>
        </authorList>
    </citation>
    <scope>NUCLEOTIDE SEQUENCE</scope>
    <source>
        <strain evidence="1">AMC_N1</strain>
    </source>
</reference>
<dbReference type="EMBL" id="JAPWTK010000004">
    <property type="protein sequence ID" value="KAJ8961802.1"/>
    <property type="molecule type" value="Genomic_DNA"/>
</dbReference>
<dbReference type="Proteomes" id="UP001162162">
    <property type="component" value="Unassembled WGS sequence"/>
</dbReference>
<sequence>MLENTRQEFYNRLGYCLAQSGDWTIRGSNSQNLSRQTKDTKSCTRRSALGTAFTLWRDECFCHMTAKYASYCLNVGVKCSYKTALLIV</sequence>